<sequence length="218" mass="25509">MDNPKKTLQWDHAKDEMLIELVKGKPEMYDLTSLHYSDNVAKRRSWVEISRQMGCEGSKCKERWESLRAQYRKHKNKKTKSRQAADGFQKWKFEDQMSFLLAFTKDRTRVTSLEKAENEAEDSDNSEHDDTQERALGDEASGVAPDRPTLPQQERLTRKRKTQENNSASATLMKYLVDKKKEEHAPQIIDTFFSLMSKILSRNSLQLISIILKQKCFY</sequence>
<dbReference type="InterPro" id="IPR039353">
    <property type="entry name" value="TF_Adf1"/>
</dbReference>
<evidence type="ECO:0000259" key="3">
    <source>
        <dbReference type="PROSITE" id="PS51029"/>
    </source>
</evidence>
<dbReference type="PANTHER" id="PTHR12243:SF67">
    <property type="entry name" value="COREPRESSOR OF PANGOLIN, ISOFORM A-RELATED"/>
    <property type="match status" value="1"/>
</dbReference>
<protein>
    <recommendedName>
        <fullName evidence="6">MADF domain-containing protein</fullName>
    </recommendedName>
</protein>
<feature type="domain" description="Myb-like" evidence="2">
    <location>
        <begin position="10"/>
        <end position="68"/>
    </location>
</feature>
<name>A0AAW0UF52_SCYPA</name>
<dbReference type="GO" id="GO:0006357">
    <property type="term" value="P:regulation of transcription by RNA polymerase II"/>
    <property type="evidence" value="ECO:0007669"/>
    <property type="project" value="TreeGrafter"/>
</dbReference>
<dbReference type="PANTHER" id="PTHR12243">
    <property type="entry name" value="MADF DOMAIN TRANSCRIPTION FACTOR"/>
    <property type="match status" value="1"/>
</dbReference>
<dbReference type="PROSITE" id="PS50090">
    <property type="entry name" value="MYB_LIKE"/>
    <property type="match status" value="1"/>
</dbReference>
<feature type="domain" description="MADF" evidence="3">
    <location>
        <begin position="17"/>
        <end position="105"/>
    </location>
</feature>
<dbReference type="Pfam" id="PF10545">
    <property type="entry name" value="MADF_DNA_bdg"/>
    <property type="match status" value="1"/>
</dbReference>
<dbReference type="InterPro" id="IPR001005">
    <property type="entry name" value="SANT/Myb"/>
</dbReference>
<evidence type="ECO:0000313" key="4">
    <source>
        <dbReference type="EMBL" id="KAK8398779.1"/>
    </source>
</evidence>
<keyword evidence="5" id="KW-1185">Reference proteome</keyword>
<feature type="compositionally biased region" description="Basic and acidic residues" evidence="1">
    <location>
        <begin position="125"/>
        <end position="137"/>
    </location>
</feature>
<accession>A0AAW0UF52</accession>
<comment type="caution">
    <text evidence="4">The sequence shown here is derived from an EMBL/GenBank/DDBJ whole genome shotgun (WGS) entry which is preliminary data.</text>
</comment>
<dbReference type="PROSITE" id="PS51029">
    <property type="entry name" value="MADF"/>
    <property type="match status" value="1"/>
</dbReference>
<dbReference type="InterPro" id="IPR006578">
    <property type="entry name" value="MADF-dom"/>
</dbReference>
<gene>
    <name evidence="4" type="ORF">O3P69_004106</name>
</gene>
<organism evidence="4 5">
    <name type="scientific">Scylla paramamosain</name>
    <name type="common">Mud crab</name>
    <dbReference type="NCBI Taxonomy" id="85552"/>
    <lineage>
        <taxon>Eukaryota</taxon>
        <taxon>Metazoa</taxon>
        <taxon>Ecdysozoa</taxon>
        <taxon>Arthropoda</taxon>
        <taxon>Crustacea</taxon>
        <taxon>Multicrustacea</taxon>
        <taxon>Malacostraca</taxon>
        <taxon>Eumalacostraca</taxon>
        <taxon>Eucarida</taxon>
        <taxon>Decapoda</taxon>
        <taxon>Pleocyemata</taxon>
        <taxon>Brachyura</taxon>
        <taxon>Eubrachyura</taxon>
        <taxon>Portunoidea</taxon>
        <taxon>Portunidae</taxon>
        <taxon>Portuninae</taxon>
        <taxon>Scylla</taxon>
    </lineage>
</organism>
<evidence type="ECO:0000259" key="2">
    <source>
        <dbReference type="PROSITE" id="PS50090"/>
    </source>
</evidence>
<reference evidence="4 5" key="1">
    <citation type="submission" date="2023-03" db="EMBL/GenBank/DDBJ databases">
        <title>High-quality genome of Scylla paramamosain provides insights in environmental adaptation.</title>
        <authorList>
            <person name="Zhang L."/>
        </authorList>
    </citation>
    <scope>NUCLEOTIDE SEQUENCE [LARGE SCALE GENOMIC DNA]</scope>
    <source>
        <strain evidence="4">LZ_2023a</strain>
        <tissue evidence="4">Muscle</tissue>
    </source>
</reference>
<evidence type="ECO:0000313" key="5">
    <source>
        <dbReference type="Proteomes" id="UP001487740"/>
    </source>
</evidence>
<feature type="region of interest" description="Disordered" evidence="1">
    <location>
        <begin position="112"/>
        <end position="152"/>
    </location>
</feature>
<dbReference type="GO" id="GO:0005667">
    <property type="term" value="C:transcription regulator complex"/>
    <property type="evidence" value="ECO:0007669"/>
    <property type="project" value="TreeGrafter"/>
</dbReference>
<evidence type="ECO:0008006" key="6">
    <source>
        <dbReference type="Google" id="ProtNLM"/>
    </source>
</evidence>
<dbReference type="EMBL" id="JARAKH010000012">
    <property type="protein sequence ID" value="KAK8398779.1"/>
    <property type="molecule type" value="Genomic_DNA"/>
</dbReference>
<proteinExistence type="predicted"/>
<dbReference type="Proteomes" id="UP001487740">
    <property type="component" value="Unassembled WGS sequence"/>
</dbReference>
<dbReference type="GO" id="GO:0005634">
    <property type="term" value="C:nucleus"/>
    <property type="evidence" value="ECO:0007669"/>
    <property type="project" value="TreeGrafter"/>
</dbReference>
<evidence type="ECO:0000256" key="1">
    <source>
        <dbReference type="SAM" id="MobiDB-lite"/>
    </source>
</evidence>
<dbReference type="SMART" id="SM00595">
    <property type="entry name" value="MADF"/>
    <property type="match status" value="1"/>
</dbReference>
<dbReference type="AlphaFoldDB" id="A0AAW0UF52"/>